<dbReference type="EMBL" id="FNAQ01000015">
    <property type="protein sequence ID" value="SDE53607.1"/>
    <property type="molecule type" value="Genomic_DNA"/>
</dbReference>
<evidence type="ECO:0000313" key="2">
    <source>
        <dbReference type="Proteomes" id="UP000243205"/>
    </source>
</evidence>
<evidence type="ECO:0000313" key="1">
    <source>
        <dbReference type="EMBL" id="SDE53607.1"/>
    </source>
</evidence>
<gene>
    <name evidence="1" type="ORF">SAMN05661003_1156</name>
</gene>
<name>A0A1G7DQ38_9BACT</name>
<keyword evidence="2" id="KW-1185">Reference proteome</keyword>
<proteinExistence type="predicted"/>
<dbReference type="RefSeq" id="WP_171906415.1">
    <property type="nucleotide sequence ID" value="NZ_FNAQ01000015.1"/>
</dbReference>
<organism evidence="1 2">
    <name type="scientific">Desulfuromonas thiophila</name>
    <dbReference type="NCBI Taxonomy" id="57664"/>
    <lineage>
        <taxon>Bacteria</taxon>
        <taxon>Pseudomonadati</taxon>
        <taxon>Thermodesulfobacteriota</taxon>
        <taxon>Desulfuromonadia</taxon>
        <taxon>Desulfuromonadales</taxon>
        <taxon>Desulfuromonadaceae</taxon>
        <taxon>Desulfuromonas</taxon>
    </lineage>
</organism>
<sequence length="97" mass="10223">ASVGISPIAGLGESLAPVVGIEIEDHKLGNHSIKYLTDSLAVYNLFTQIDASLTVDKITTILKTSANKADDTLESAVSALGKLFVTGFNPRGWRHAA</sequence>
<reference evidence="2" key="1">
    <citation type="submission" date="2016-10" db="EMBL/GenBank/DDBJ databases">
        <authorList>
            <person name="Varghese N."/>
            <person name="Submissions S."/>
        </authorList>
    </citation>
    <scope>NUCLEOTIDE SEQUENCE [LARGE SCALE GENOMIC DNA]</scope>
    <source>
        <strain evidence="2">DSM 8987</strain>
    </source>
</reference>
<dbReference type="STRING" id="57664.SAMN05661003_1156"/>
<protein>
    <submittedName>
        <fullName evidence="1">Uncharacterized protein</fullName>
    </submittedName>
</protein>
<dbReference type="AlphaFoldDB" id="A0A1G7DQ38"/>
<dbReference type="Proteomes" id="UP000243205">
    <property type="component" value="Unassembled WGS sequence"/>
</dbReference>
<feature type="non-terminal residue" evidence="1">
    <location>
        <position position="1"/>
    </location>
</feature>
<accession>A0A1G7DQ38</accession>